<dbReference type="Gene3D" id="1.10.287.470">
    <property type="entry name" value="Helix hairpin bin"/>
    <property type="match status" value="1"/>
</dbReference>
<feature type="region of interest" description="Disordered" evidence="5">
    <location>
        <begin position="478"/>
        <end position="519"/>
    </location>
</feature>
<reference evidence="9 10" key="1">
    <citation type="submission" date="2023-12" db="EMBL/GenBank/DDBJ databases">
        <title>Baltic Sea Cyanobacteria.</title>
        <authorList>
            <person name="Delbaje E."/>
            <person name="Fewer D.P."/>
            <person name="Shishido T.K."/>
        </authorList>
    </citation>
    <scope>NUCLEOTIDE SEQUENCE [LARGE SCALE GENOMIC DNA]</scope>
    <source>
        <strain evidence="9 10">CCNP 1315</strain>
    </source>
</reference>
<gene>
    <name evidence="9" type="ORF">VB854_02895</name>
</gene>
<dbReference type="Gene3D" id="2.40.420.20">
    <property type="match status" value="1"/>
</dbReference>
<evidence type="ECO:0000313" key="9">
    <source>
        <dbReference type="EMBL" id="MEA5517894.1"/>
    </source>
</evidence>
<comment type="similarity">
    <text evidence="2">Belongs to the membrane fusion protein (MFP) (TC 8.A.1) family.</text>
</comment>
<evidence type="ECO:0000259" key="7">
    <source>
        <dbReference type="Pfam" id="PF25967"/>
    </source>
</evidence>
<sequence>MSSLDYQAKKAYQVGMRWLTGAFILASVSLGGVWGYDWIKNRPLTPTTAELVEVELDNVENKISAGGTVELGGQRTIKSPEEGAVDRVLIKQGDRISSGQELMILRNPQRETILNKKQLEIQKQEILVERNREKIEEAEKKLRIAQVDYEQDLEDYQEELASKQAIQNLEIDKIQAQINRNRQKLEEAKANLEAAEAELENSEKLLERGFIAQQETDRQKQTVRESKASLRDAELELKNSKIELETAQVREVEIQASVDSSTIFEAEINLQEAQSELKQSQSDLERIKIEYQEETLTLENNIVTAPIDGVILNINVKPGDGVNRSDELMTLGDPNQELIQLQLSTLDAAQVKPNQLARISVIGPNTETFTGRVQSIGLQARSAGNNNNSESSGQATVPATIQLDQPTKTLIPGSAVSVEIVLEERNNVVVLNTELIQRDGQSPYVWIIDSNNTAQKQAITLGLEGLIQVEVTSGLEAGDRVISPSPDTPLEPGIPITEASSTPTDSNPQSSPRRNRRRR</sequence>
<feature type="domain" description="YknX-like beta-barrel" evidence="8">
    <location>
        <begin position="339"/>
        <end position="420"/>
    </location>
</feature>
<evidence type="ECO:0000256" key="2">
    <source>
        <dbReference type="ARBA" id="ARBA00009477"/>
    </source>
</evidence>
<dbReference type="Pfam" id="PF25967">
    <property type="entry name" value="RND-MFP_C"/>
    <property type="match status" value="1"/>
</dbReference>
<feature type="domain" description="Multidrug resistance protein MdtA-like C-terminal permuted SH3" evidence="7">
    <location>
        <begin position="427"/>
        <end position="482"/>
    </location>
</feature>
<dbReference type="Gene3D" id="2.40.30.170">
    <property type="match status" value="1"/>
</dbReference>
<comment type="caution">
    <text evidence="9">The sequence shown here is derived from an EMBL/GenBank/DDBJ whole genome shotgun (WGS) entry which is preliminary data.</text>
</comment>
<dbReference type="Proteomes" id="UP001301728">
    <property type="component" value="Unassembled WGS sequence"/>
</dbReference>
<proteinExistence type="inferred from homology"/>
<dbReference type="SUPFAM" id="SSF111369">
    <property type="entry name" value="HlyD-like secretion proteins"/>
    <property type="match status" value="2"/>
</dbReference>
<evidence type="ECO:0000256" key="4">
    <source>
        <dbReference type="SAM" id="Coils"/>
    </source>
</evidence>
<comment type="subcellular location">
    <subcellularLocation>
        <location evidence="1">Cell envelope</location>
    </subcellularLocation>
</comment>
<evidence type="ECO:0000259" key="6">
    <source>
        <dbReference type="Pfam" id="PF25876"/>
    </source>
</evidence>
<dbReference type="RefSeq" id="WP_323274838.1">
    <property type="nucleotide sequence ID" value="NZ_JAYGHT010000004.1"/>
</dbReference>
<name>A0ABU5TSY8_9CYAN</name>
<evidence type="ECO:0000259" key="8">
    <source>
        <dbReference type="Pfam" id="PF25990"/>
    </source>
</evidence>
<dbReference type="InterPro" id="IPR058636">
    <property type="entry name" value="Beta-barrel_YknX"/>
</dbReference>
<evidence type="ECO:0000256" key="1">
    <source>
        <dbReference type="ARBA" id="ARBA00004196"/>
    </source>
</evidence>
<dbReference type="Gene3D" id="2.40.50.100">
    <property type="match status" value="1"/>
</dbReference>
<organism evidence="9 10">
    <name type="scientific">Limnoraphis robusta CCNP1315</name>
    <dbReference type="NCBI Taxonomy" id="3110306"/>
    <lineage>
        <taxon>Bacteria</taxon>
        <taxon>Bacillati</taxon>
        <taxon>Cyanobacteriota</taxon>
        <taxon>Cyanophyceae</taxon>
        <taxon>Oscillatoriophycideae</taxon>
        <taxon>Oscillatoriales</taxon>
        <taxon>Sirenicapillariaceae</taxon>
        <taxon>Limnoraphis</taxon>
    </lineage>
</organism>
<keyword evidence="3 4" id="KW-0175">Coiled coil</keyword>
<dbReference type="PANTHER" id="PTHR32347">
    <property type="entry name" value="EFFLUX SYSTEM COMPONENT YKNX-RELATED"/>
    <property type="match status" value="1"/>
</dbReference>
<protein>
    <submittedName>
        <fullName evidence="9">Efflux RND transporter periplasmic adaptor subunit</fullName>
    </submittedName>
</protein>
<evidence type="ECO:0000256" key="3">
    <source>
        <dbReference type="ARBA" id="ARBA00023054"/>
    </source>
</evidence>
<feature type="domain" description="Multidrug resistance protein MdtA-like alpha-helical hairpin" evidence="6">
    <location>
        <begin position="184"/>
        <end position="245"/>
    </location>
</feature>
<dbReference type="Pfam" id="PF25876">
    <property type="entry name" value="HH_MFP_RND"/>
    <property type="match status" value="1"/>
</dbReference>
<evidence type="ECO:0000313" key="10">
    <source>
        <dbReference type="Proteomes" id="UP001301728"/>
    </source>
</evidence>
<dbReference type="InterPro" id="IPR006143">
    <property type="entry name" value="RND_pump_MFP"/>
</dbReference>
<accession>A0ABU5TSY8</accession>
<feature type="coiled-coil region" evidence="4">
    <location>
        <begin position="114"/>
        <end position="297"/>
    </location>
</feature>
<dbReference type="Pfam" id="PF25990">
    <property type="entry name" value="Beta-barrel_YknX"/>
    <property type="match status" value="1"/>
</dbReference>
<feature type="compositionally biased region" description="Polar residues" evidence="5">
    <location>
        <begin position="498"/>
        <end position="512"/>
    </location>
</feature>
<dbReference type="InterPro" id="IPR058627">
    <property type="entry name" value="MdtA-like_C"/>
</dbReference>
<evidence type="ECO:0000256" key="5">
    <source>
        <dbReference type="SAM" id="MobiDB-lite"/>
    </source>
</evidence>
<dbReference type="InterPro" id="IPR050465">
    <property type="entry name" value="UPF0194_transport"/>
</dbReference>
<dbReference type="PRINTS" id="PR01490">
    <property type="entry name" value="RTXTOXIND"/>
</dbReference>
<dbReference type="InterPro" id="IPR058624">
    <property type="entry name" value="MdtA-like_HH"/>
</dbReference>
<dbReference type="EMBL" id="JAYGHT010000004">
    <property type="protein sequence ID" value="MEA5517894.1"/>
    <property type="molecule type" value="Genomic_DNA"/>
</dbReference>
<dbReference type="NCBIfam" id="TIGR01730">
    <property type="entry name" value="RND_mfp"/>
    <property type="match status" value="1"/>
</dbReference>
<keyword evidence="10" id="KW-1185">Reference proteome</keyword>